<dbReference type="RefSeq" id="XP_012195599.1">
    <property type="nucleotide sequence ID" value="XM_012340209.1"/>
</dbReference>
<comment type="subcellular location">
    <subcellularLocation>
        <location evidence="1 6">Nucleus</location>
    </subcellularLocation>
</comment>
<sequence length="428" mass="46746">MASSWEDGASILRRPADAGARKRPAPGASNDLMGFGDDEEPQAGVAPEEPAPEAKPRKKRNIFSEQHLLSDRGFRAVYNSFPSHFNTAVPEGQEALALRDLMTCYKEWAFELFPALRFEDFVDRTEVIAKKAAVGELLQELRSKEAKRGEPEPDFAEIVHSTASARDSSSSSHGPRDAKGDVPRSNSFDDALAAEQDMQALLEYEAMLASTRDDARKVPAQVPSKDESSDEEEFQAPTLKAVPRPDVASDSEAEVELPPLSKVAEKLNDAVDEPRDAIDEPSKATDEPREAIDEQSGDEDDGPMDEVDDDPAVDAEDREEAPSQAAVEPASQMDEPASQAIDDDDELPSDEEAGDVMEYEARTSILRDMVETTETRRPRTSKALDEAATMLEEESDSDAELDFPATRFGAASQVPATQGEDDDETQVT</sequence>
<feature type="compositionally biased region" description="Acidic residues" evidence="7">
    <location>
        <begin position="391"/>
        <end position="401"/>
    </location>
</feature>
<dbReference type="GO" id="GO:0031298">
    <property type="term" value="C:replication fork protection complex"/>
    <property type="evidence" value="ECO:0007669"/>
    <property type="project" value="TreeGrafter"/>
</dbReference>
<dbReference type="AlphaFoldDB" id="A0A067CS53"/>
<evidence type="ECO:0000259" key="8">
    <source>
        <dbReference type="Pfam" id="PF07962"/>
    </source>
</evidence>
<feature type="region of interest" description="Disordered" evidence="7">
    <location>
        <begin position="213"/>
        <end position="428"/>
    </location>
</feature>
<evidence type="ECO:0000256" key="7">
    <source>
        <dbReference type="SAM" id="MobiDB-lite"/>
    </source>
</evidence>
<accession>A0A067CS53</accession>
<feature type="compositionally biased region" description="Low complexity" evidence="7">
    <location>
        <begin position="161"/>
        <end position="172"/>
    </location>
</feature>
<keyword evidence="4 6" id="KW-0539">Nucleus</keyword>
<feature type="compositionally biased region" description="Basic and acidic residues" evidence="7">
    <location>
        <begin position="368"/>
        <end position="385"/>
    </location>
</feature>
<comment type="function">
    <text evidence="6">Plays an important role in the control of DNA replication and the maintenance of replication fork stability.</text>
</comment>
<dbReference type="InterPro" id="IPR040038">
    <property type="entry name" value="TIPIN/Csm3/Swi3"/>
</dbReference>
<feature type="compositionally biased region" description="Acidic residues" evidence="7">
    <location>
        <begin position="293"/>
        <end position="319"/>
    </location>
</feature>
<evidence type="ECO:0000256" key="4">
    <source>
        <dbReference type="ARBA" id="ARBA00023242"/>
    </source>
</evidence>
<dbReference type="GO" id="GO:0031297">
    <property type="term" value="P:replication fork processing"/>
    <property type="evidence" value="ECO:0007669"/>
    <property type="project" value="UniProtKB-UniRule"/>
</dbReference>
<proteinExistence type="inferred from homology"/>
<name>A0A067CS53_SAPPC</name>
<feature type="domain" description="Chromosome segregation in meiosis protein 3" evidence="8">
    <location>
        <begin position="64"/>
        <end position="145"/>
    </location>
</feature>
<protein>
    <recommendedName>
        <fullName evidence="8">Chromosome segregation in meiosis protein 3 domain-containing protein</fullName>
    </recommendedName>
</protein>
<feature type="region of interest" description="Disordered" evidence="7">
    <location>
        <begin position="161"/>
        <end position="187"/>
    </location>
</feature>
<feature type="compositionally biased region" description="Acidic residues" evidence="7">
    <location>
        <begin position="341"/>
        <end position="358"/>
    </location>
</feature>
<dbReference type="Proteomes" id="UP000030745">
    <property type="component" value="Unassembled WGS sequence"/>
</dbReference>
<feature type="region of interest" description="Disordered" evidence="7">
    <location>
        <begin position="1"/>
        <end position="60"/>
    </location>
</feature>
<dbReference type="STRING" id="695850.A0A067CS53"/>
<dbReference type="PANTHER" id="PTHR13220:SF11">
    <property type="entry name" value="TIMELESS-INTERACTING PROTEIN"/>
    <property type="match status" value="1"/>
</dbReference>
<dbReference type="PANTHER" id="PTHR13220">
    <property type="entry name" value="TIMELESS INTERACTING-RELATED"/>
    <property type="match status" value="1"/>
</dbReference>
<dbReference type="OMA" id="MDEPASQ"/>
<evidence type="ECO:0000256" key="2">
    <source>
        <dbReference type="ARBA" id="ARBA00006075"/>
    </source>
</evidence>
<dbReference type="GeneID" id="24140600"/>
<keyword evidence="3 6" id="KW-0227">DNA damage</keyword>
<evidence type="ECO:0000256" key="3">
    <source>
        <dbReference type="ARBA" id="ARBA00022763"/>
    </source>
</evidence>
<feature type="compositionally biased region" description="Acidic residues" evidence="7">
    <location>
        <begin position="419"/>
        <end position="428"/>
    </location>
</feature>
<organism evidence="9 10">
    <name type="scientific">Saprolegnia parasitica (strain CBS 223.65)</name>
    <dbReference type="NCBI Taxonomy" id="695850"/>
    <lineage>
        <taxon>Eukaryota</taxon>
        <taxon>Sar</taxon>
        <taxon>Stramenopiles</taxon>
        <taxon>Oomycota</taxon>
        <taxon>Saprolegniomycetes</taxon>
        <taxon>Saprolegniales</taxon>
        <taxon>Saprolegniaceae</taxon>
        <taxon>Saprolegnia</taxon>
    </lineage>
</organism>
<feature type="compositionally biased region" description="Basic and acidic residues" evidence="7">
    <location>
        <begin position="263"/>
        <end position="292"/>
    </location>
</feature>
<comment type="similarity">
    <text evidence="2 6">Belongs to the CSM3 family.</text>
</comment>
<evidence type="ECO:0000256" key="5">
    <source>
        <dbReference type="ARBA" id="ARBA00023306"/>
    </source>
</evidence>
<dbReference type="VEuPathDB" id="FungiDB:SPRG_19172"/>
<dbReference type="GO" id="GO:0000076">
    <property type="term" value="P:DNA replication checkpoint signaling"/>
    <property type="evidence" value="ECO:0007669"/>
    <property type="project" value="UniProtKB-UniRule"/>
</dbReference>
<evidence type="ECO:0000256" key="6">
    <source>
        <dbReference type="RuleBase" id="RU366049"/>
    </source>
</evidence>
<keyword evidence="10" id="KW-1185">Reference proteome</keyword>
<dbReference type="KEGG" id="spar:SPRG_19172"/>
<dbReference type="GO" id="GO:0003677">
    <property type="term" value="F:DNA binding"/>
    <property type="evidence" value="ECO:0007669"/>
    <property type="project" value="TreeGrafter"/>
</dbReference>
<reference evidence="9 10" key="1">
    <citation type="journal article" date="2013" name="PLoS Genet.">
        <title>Distinctive expansion of potential virulence genes in the genome of the oomycete fish pathogen Saprolegnia parasitica.</title>
        <authorList>
            <person name="Jiang R.H."/>
            <person name="de Bruijn I."/>
            <person name="Haas B.J."/>
            <person name="Belmonte R."/>
            <person name="Lobach L."/>
            <person name="Christie J."/>
            <person name="van den Ackerveken G."/>
            <person name="Bottin A."/>
            <person name="Bulone V."/>
            <person name="Diaz-Moreno S.M."/>
            <person name="Dumas B."/>
            <person name="Fan L."/>
            <person name="Gaulin E."/>
            <person name="Govers F."/>
            <person name="Grenville-Briggs L.J."/>
            <person name="Horner N.R."/>
            <person name="Levin J.Z."/>
            <person name="Mammella M."/>
            <person name="Meijer H.J."/>
            <person name="Morris P."/>
            <person name="Nusbaum C."/>
            <person name="Oome S."/>
            <person name="Phillips A.J."/>
            <person name="van Rooyen D."/>
            <person name="Rzeszutek E."/>
            <person name="Saraiva M."/>
            <person name="Secombes C.J."/>
            <person name="Seidl M.F."/>
            <person name="Snel B."/>
            <person name="Stassen J.H."/>
            <person name="Sykes S."/>
            <person name="Tripathy S."/>
            <person name="van den Berg H."/>
            <person name="Vega-Arreguin J.C."/>
            <person name="Wawra S."/>
            <person name="Young S.K."/>
            <person name="Zeng Q."/>
            <person name="Dieguez-Uribeondo J."/>
            <person name="Russ C."/>
            <person name="Tyler B.M."/>
            <person name="van West P."/>
        </authorList>
    </citation>
    <scope>NUCLEOTIDE SEQUENCE [LARGE SCALE GENOMIC DNA]</scope>
    <source>
        <strain evidence="9 10">CBS 223.65</strain>
    </source>
</reference>
<dbReference type="EMBL" id="KK583192">
    <property type="protein sequence ID" value="KDO33539.1"/>
    <property type="molecule type" value="Genomic_DNA"/>
</dbReference>
<dbReference type="GO" id="GO:0043111">
    <property type="term" value="P:replication fork arrest"/>
    <property type="evidence" value="ECO:0007669"/>
    <property type="project" value="TreeGrafter"/>
</dbReference>
<keyword evidence="5 6" id="KW-0131">Cell cycle</keyword>
<dbReference type="InterPro" id="IPR012923">
    <property type="entry name" value="Csm3"/>
</dbReference>
<evidence type="ECO:0000256" key="1">
    <source>
        <dbReference type="ARBA" id="ARBA00004123"/>
    </source>
</evidence>
<evidence type="ECO:0000313" key="9">
    <source>
        <dbReference type="EMBL" id="KDO33539.1"/>
    </source>
</evidence>
<dbReference type="OrthoDB" id="437078at2759"/>
<evidence type="ECO:0000313" key="10">
    <source>
        <dbReference type="Proteomes" id="UP000030745"/>
    </source>
</evidence>
<dbReference type="Pfam" id="PF07962">
    <property type="entry name" value="Swi3"/>
    <property type="match status" value="1"/>
</dbReference>
<dbReference type="GO" id="GO:0006974">
    <property type="term" value="P:DNA damage response"/>
    <property type="evidence" value="ECO:0007669"/>
    <property type="project" value="UniProtKB-KW"/>
</dbReference>
<gene>
    <name evidence="9" type="ORF">SPRG_19172</name>
</gene>